<sequence length="105" mass="12224">MMFNKKNWCIIAAISFIVSIGMFYLIKRLYNKRTVNPDKILSEVKTYFMHVAGSYIVQQPLQYNKAGHDYIVYQGGITTIKNDTCTYYDFYADARTGEILDIIEN</sequence>
<evidence type="ECO:0000313" key="3">
    <source>
        <dbReference type="EMBL" id="SUJ17560.1"/>
    </source>
</evidence>
<protein>
    <submittedName>
        <fullName evidence="2 3">Peptidase</fullName>
    </submittedName>
</protein>
<proteinExistence type="predicted"/>
<reference evidence="3 4" key="1">
    <citation type="submission" date="2018-06" db="EMBL/GenBank/DDBJ databases">
        <authorList>
            <consortium name="Pathogen Informatics"/>
            <person name="Doyle S."/>
        </authorList>
    </citation>
    <scope>NUCLEOTIDE SEQUENCE [LARGE SCALE GENOMIC DNA]</scope>
    <source>
        <strain evidence="3 4">NCTC12413</strain>
    </source>
</reference>
<name>A0A380CED0_9STAP</name>
<reference evidence="2 5" key="2">
    <citation type="submission" date="2019-07" db="EMBL/GenBank/DDBJ databases">
        <title>Whole genome shotgun sequence of Staphylococcus arlettae NBRC 109765.</title>
        <authorList>
            <person name="Hosoyama A."/>
            <person name="Uohara A."/>
            <person name="Ohji S."/>
            <person name="Ichikawa N."/>
        </authorList>
    </citation>
    <scope>NUCLEOTIDE SEQUENCE [LARGE SCALE GENOMIC DNA]</scope>
    <source>
        <strain evidence="2 5">NBRC 109765</strain>
    </source>
</reference>
<dbReference type="Proteomes" id="UP000254956">
    <property type="component" value="Unassembled WGS sequence"/>
</dbReference>
<dbReference type="Proteomes" id="UP000321598">
    <property type="component" value="Unassembled WGS sequence"/>
</dbReference>
<keyword evidence="1" id="KW-0812">Transmembrane</keyword>
<evidence type="ECO:0000313" key="2">
    <source>
        <dbReference type="EMBL" id="GEQ00110.1"/>
    </source>
</evidence>
<evidence type="ECO:0000313" key="5">
    <source>
        <dbReference type="Proteomes" id="UP000321598"/>
    </source>
</evidence>
<feature type="transmembrane region" description="Helical" evidence="1">
    <location>
        <begin position="7"/>
        <end position="26"/>
    </location>
</feature>
<dbReference type="AlphaFoldDB" id="A0A380CED0"/>
<evidence type="ECO:0000313" key="4">
    <source>
        <dbReference type="Proteomes" id="UP000254956"/>
    </source>
</evidence>
<dbReference type="EMBL" id="UGZE01000001">
    <property type="protein sequence ID" value="SUJ17560.1"/>
    <property type="molecule type" value="Genomic_DNA"/>
</dbReference>
<gene>
    <name evidence="3" type="ORF">NCTC12413_01176</name>
    <name evidence="2" type="ORF">SAR03_11470</name>
</gene>
<accession>A0A380CED0</accession>
<dbReference type="RefSeq" id="WP_002510195.1">
    <property type="nucleotide sequence ID" value="NZ_BKAV01000008.1"/>
</dbReference>
<dbReference type="EMBL" id="BKAV01000008">
    <property type="protein sequence ID" value="GEQ00110.1"/>
    <property type="molecule type" value="Genomic_DNA"/>
</dbReference>
<evidence type="ECO:0000256" key="1">
    <source>
        <dbReference type="SAM" id="Phobius"/>
    </source>
</evidence>
<organism evidence="3 4">
    <name type="scientific">Staphylococcus arlettae</name>
    <dbReference type="NCBI Taxonomy" id="29378"/>
    <lineage>
        <taxon>Bacteria</taxon>
        <taxon>Bacillati</taxon>
        <taxon>Bacillota</taxon>
        <taxon>Bacilli</taxon>
        <taxon>Bacillales</taxon>
        <taxon>Staphylococcaceae</taxon>
        <taxon>Staphylococcus</taxon>
    </lineage>
</organism>
<keyword evidence="1" id="KW-0472">Membrane</keyword>
<keyword evidence="5" id="KW-1185">Reference proteome</keyword>
<keyword evidence="1" id="KW-1133">Transmembrane helix</keyword>
<dbReference type="STRING" id="1212545.SARL_07353"/>